<reference evidence="7 8" key="1">
    <citation type="journal article" date="2011" name="Proc. Natl. Acad. Sci. U.S.A.">
        <title>Evolutionary erosion of yeast sex chromosomes by mating-type switching accidents.</title>
        <authorList>
            <person name="Gordon J.L."/>
            <person name="Armisen D."/>
            <person name="Proux-Wera E."/>
            <person name="Oheigeartaigh S.S."/>
            <person name="Byrne K.P."/>
            <person name="Wolfe K.H."/>
        </authorList>
    </citation>
    <scope>NUCLEOTIDE SEQUENCE [LARGE SCALE GENOMIC DNA]</scope>
    <source>
        <strain evidence="8">ATCC 24235 / CBS 4417 / NBRC 1672 / NRRL Y-8282 / UCD 70-5</strain>
    </source>
</reference>
<dbReference type="GO" id="GO:0005737">
    <property type="term" value="C:cytoplasm"/>
    <property type="evidence" value="ECO:0007669"/>
    <property type="project" value="EnsemblFungi"/>
</dbReference>
<dbReference type="PANTHER" id="PTHR16161:SF0">
    <property type="entry name" value="TRANSCRIPTIONAL PROTEIN SWT1"/>
    <property type="match status" value="1"/>
</dbReference>
<dbReference type="CDD" id="cd18727">
    <property type="entry name" value="PIN_Swt1-like"/>
    <property type="match status" value="1"/>
</dbReference>
<gene>
    <name evidence="7" type="primary">TPHA0J00580</name>
    <name evidence="7" type="ordered locus">TPHA_0J00580</name>
</gene>
<dbReference type="EMBL" id="HE612865">
    <property type="protein sequence ID" value="CCE64881.1"/>
    <property type="molecule type" value="Genomic_DNA"/>
</dbReference>
<evidence type="ECO:0000313" key="7">
    <source>
        <dbReference type="EMBL" id="CCE64881.1"/>
    </source>
</evidence>
<dbReference type="SUPFAM" id="SSF88723">
    <property type="entry name" value="PIN domain-like"/>
    <property type="match status" value="1"/>
</dbReference>
<sequence>MDIDGDNYMLDVQNEGQVRDITNYISSQRVNENSLMSVEEIDSAIPVMELTSTQTIFVVDTNFVISHLNTLERLRQLSEKLYHKIVIPNTVFKELDGLKQSDRMAKWSPTDGQALESTIGALARRANDWIYRNLTNQGTGIMGQKLRQRLDLLCIKDDAILDCCLYFKEKLKSFVILLSNDKNLCLKALAEDILTVSYVPTMTAELIATKAYDENIFRFGIRGNYQTEMSIDTNNETHDINLNTNEKPNYTTVDRIEIDTTNDTPEVKDLDISETAPYLYNEITIHVIEGINDAMKEEYGDELELIDYNKEKIKNLTDCSKCLRKFWLSVFSSYFRGAKLYQNSWKDLPNVLTVIPETINDLIVFNNFWQDIIRHLLSKKDKTEQLHSKQIFKDWNSIIKHSK</sequence>
<dbReference type="InterPro" id="IPR029060">
    <property type="entry name" value="PIN-like_dom_sf"/>
</dbReference>
<dbReference type="SMART" id="SM00670">
    <property type="entry name" value="PINc"/>
    <property type="match status" value="1"/>
</dbReference>
<proteinExistence type="inferred from homology"/>
<evidence type="ECO:0000259" key="6">
    <source>
        <dbReference type="SMART" id="SM00670"/>
    </source>
</evidence>
<dbReference type="STRING" id="1071381.G8BYD9"/>
<name>G8BYD9_TETPH</name>
<dbReference type="InterPro" id="IPR002716">
    <property type="entry name" value="PIN_dom"/>
</dbReference>
<feature type="domain" description="PIN" evidence="6">
    <location>
        <begin position="55"/>
        <end position="186"/>
    </location>
</feature>
<dbReference type="OrthoDB" id="2017974at2759"/>
<evidence type="ECO:0000256" key="2">
    <source>
        <dbReference type="ARBA" id="ARBA00023163"/>
    </source>
</evidence>
<keyword evidence="3" id="KW-0539">Nucleus</keyword>
<dbReference type="Proteomes" id="UP000005666">
    <property type="component" value="Chromosome 10"/>
</dbReference>
<comment type="subcellular location">
    <subcellularLocation>
        <location evidence="1">Nucleus</location>
    </subcellularLocation>
</comment>
<keyword evidence="2" id="KW-0804">Transcription</keyword>
<evidence type="ECO:0000256" key="5">
    <source>
        <dbReference type="ARBA" id="ARBA00074620"/>
    </source>
</evidence>
<dbReference type="GO" id="GO:0005634">
    <property type="term" value="C:nucleus"/>
    <property type="evidence" value="ECO:0007669"/>
    <property type="project" value="UniProtKB-SubCell"/>
</dbReference>
<evidence type="ECO:0000256" key="3">
    <source>
        <dbReference type="ARBA" id="ARBA00023242"/>
    </source>
</evidence>
<dbReference type="InterPro" id="IPR049014">
    <property type="entry name" value="SWT1_C"/>
</dbReference>
<dbReference type="PANTHER" id="PTHR16161">
    <property type="entry name" value="TRANSCRIPTIONAL PROTEIN SWT1"/>
    <property type="match status" value="1"/>
</dbReference>
<comment type="similarity">
    <text evidence="4">Belongs to the SWT1 family.</text>
</comment>
<dbReference type="RefSeq" id="XP_003687315.1">
    <property type="nucleotide sequence ID" value="XM_003687267.1"/>
</dbReference>
<dbReference type="FunFam" id="3.40.50.1010:FF:000045">
    <property type="entry name" value="Transcriptional protein swt1"/>
    <property type="match status" value="1"/>
</dbReference>
<protein>
    <recommendedName>
        <fullName evidence="5">Transcriptional protein SWT1</fullName>
    </recommendedName>
</protein>
<keyword evidence="8" id="KW-1185">Reference proteome</keyword>
<dbReference type="GeneID" id="11533016"/>
<dbReference type="GO" id="GO:0071032">
    <property type="term" value="P:nuclear mRNA surveillance of mRNP export"/>
    <property type="evidence" value="ECO:0007669"/>
    <property type="project" value="EnsemblFungi"/>
</dbReference>
<dbReference type="AlphaFoldDB" id="G8BYD9"/>
<dbReference type="GO" id="GO:0004521">
    <property type="term" value="F:RNA endonuclease activity"/>
    <property type="evidence" value="ECO:0007669"/>
    <property type="project" value="EnsemblFungi"/>
</dbReference>
<evidence type="ECO:0000313" key="8">
    <source>
        <dbReference type="Proteomes" id="UP000005666"/>
    </source>
</evidence>
<evidence type="ECO:0000256" key="4">
    <source>
        <dbReference type="ARBA" id="ARBA00060839"/>
    </source>
</evidence>
<accession>G8BYD9</accession>
<evidence type="ECO:0000256" key="1">
    <source>
        <dbReference type="ARBA" id="ARBA00004123"/>
    </source>
</evidence>
<dbReference type="HOGENOM" id="CLU_048317_0_0_1"/>
<dbReference type="Pfam" id="PF13638">
    <property type="entry name" value="PIN_4"/>
    <property type="match status" value="1"/>
</dbReference>
<dbReference type="Pfam" id="PF21693">
    <property type="entry name" value="SWT1_3rd"/>
    <property type="match status" value="1"/>
</dbReference>
<dbReference type="OMA" id="HRTINSN"/>
<organism evidence="7 8">
    <name type="scientific">Tetrapisispora phaffii (strain ATCC 24235 / CBS 4417 / NBRC 1672 / NRRL Y-8282 / UCD 70-5)</name>
    <name type="common">Yeast</name>
    <name type="synonym">Fabospora phaffii</name>
    <dbReference type="NCBI Taxonomy" id="1071381"/>
    <lineage>
        <taxon>Eukaryota</taxon>
        <taxon>Fungi</taxon>
        <taxon>Dikarya</taxon>
        <taxon>Ascomycota</taxon>
        <taxon>Saccharomycotina</taxon>
        <taxon>Saccharomycetes</taxon>
        <taxon>Saccharomycetales</taxon>
        <taxon>Saccharomycetaceae</taxon>
        <taxon>Tetrapisispora</taxon>
    </lineage>
</organism>
<dbReference type="KEGG" id="tpf:TPHA_0J00580"/>
<dbReference type="InterPro" id="IPR052626">
    <property type="entry name" value="SWT1_Regulator"/>
</dbReference>
<dbReference type="Gene3D" id="3.40.50.1010">
    <property type="entry name" value="5'-nuclease"/>
    <property type="match status" value="1"/>
</dbReference>
<dbReference type="eggNOG" id="KOG4689">
    <property type="taxonomic scope" value="Eukaryota"/>
</dbReference>